<dbReference type="EMBL" id="CAJNYD010002196">
    <property type="protein sequence ID" value="CAF3400438.1"/>
    <property type="molecule type" value="Genomic_DNA"/>
</dbReference>
<dbReference type="Proteomes" id="UP000663873">
    <property type="component" value="Unassembled WGS sequence"/>
</dbReference>
<dbReference type="GO" id="GO:0005930">
    <property type="term" value="C:axoneme"/>
    <property type="evidence" value="ECO:0007669"/>
    <property type="project" value="TreeGrafter"/>
</dbReference>
<dbReference type="PANTHER" id="PTHR45973">
    <property type="entry name" value="PROTEIN PHOSPHATASE 1 REGULATORY SUBUNIT SDS22-RELATED"/>
    <property type="match status" value="1"/>
</dbReference>
<feature type="region of interest" description="Disordered" evidence="6">
    <location>
        <begin position="459"/>
        <end position="480"/>
    </location>
</feature>
<keyword evidence="4" id="KW-0969">Cilium</keyword>
<dbReference type="EMBL" id="CAJOBP010004215">
    <property type="protein sequence ID" value="CAF4433309.1"/>
    <property type="molecule type" value="Genomic_DNA"/>
</dbReference>
<dbReference type="FunFam" id="3.80.10.10:FF:000166">
    <property type="entry name" value="Dynein assembly factor 1, axonemal"/>
    <property type="match status" value="1"/>
</dbReference>
<evidence type="ECO:0000256" key="6">
    <source>
        <dbReference type="SAM" id="MobiDB-lite"/>
    </source>
</evidence>
<dbReference type="InterPro" id="IPR050576">
    <property type="entry name" value="Cilia_flagella_integrity"/>
</dbReference>
<evidence type="ECO:0000256" key="5">
    <source>
        <dbReference type="ARBA" id="ARBA00023273"/>
    </source>
</evidence>
<gene>
    <name evidence="9" type="ORF">HFQ381_LOCUS14108</name>
    <name evidence="8" type="ORF">LUA448_LOCUS17532</name>
    <name evidence="7" type="ORF">TIS948_LOCUS21092</name>
    <name evidence="10" type="ORF">UJA718_LOCUS21503</name>
</gene>
<feature type="compositionally biased region" description="Acidic residues" evidence="6">
    <location>
        <begin position="307"/>
        <end position="340"/>
    </location>
</feature>
<dbReference type="GO" id="GO:0070840">
    <property type="term" value="F:dynein complex binding"/>
    <property type="evidence" value="ECO:0007669"/>
    <property type="project" value="TreeGrafter"/>
</dbReference>
<comment type="subcellular location">
    <subcellularLocation>
        <location evidence="1">Cell projection</location>
        <location evidence="1">Cilium</location>
    </subcellularLocation>
</comment>
<feature type="compositionally biased region" description="Basic and acidic residues" evidence="6">
    <location>
        <begin position="341"/>
        <end position="353"/>
    </location>
</feature>
<dbReference type="Pfam" id="PF14580">
    <property type="entry name" value="LRR_9"/>
    <property type="match status" value="1"/>
</dbReference>
<dbReference type="PANTHER" id="PTHR45973:SF9">
    <property type="entry name" value="LEUCINE-RICH REPEAT-CONTAINING PROTEIN 46"/>
    <property type="match status" value="1"/>
</dbReference>
<keyword evidence="3" id="KW-0677">Repeat</keyword>
<organism evidence="8 11">
    <name type="scientific">Rotaria socialis</name>
    <dbReference type="NCBI Taxonomy" id="392032"/>
    <lineage>
        <taxon>Eukaryota</taxon>
        <taxon>Metazoa</taxon>
        <taxon>Spiralia</taxon>
        <taxon>Gnathifera</taxon>
        <taxon>Rotifera</taxon>
        <taxon>Eurotatoria</taxon>
        <taxon>Bdelloidea</taxon>
        <taxon>Philodinida</taxon>
        <taxon>Philodinidae</taxon>
        <taxon>Rotaria</taxon>
    </lineage>
</organism>
<dbReference type="EMBL" id="CAJNXB010003641">
    <property type="protein sequence ID" value="CAF3329216.1"/>
    <property type="molecule type" value="Genomic_DNA"/>
</dbReference>
<evidence type="ECO:0008006" key="13">
    <source>
        <dbReference type="Google" id="ProtNLM"/>
    </source>
</evidence>
<keyword evidence="5" id="KW-0966">Cell projection</keyword>
<evidence type="ECO:0000313" key="8">
    <source>
        <dbReference type="EMBL" id="CAF3400438.1"/>
    </source>
</evidence>
<feature type="region of interest" description="Disordered" evidence="6">
    <location>
        <begin position="288"/>
        <end position="353"/>
    </location>
</feature>
<dbReference type="InterPro" id="IPR032675">
    <property type="entry name" value="LRR_dom_sf"/>
</dbReference>
<evidence type="ECO:0000256" key="2">
    <source>
        <dbReference type="ARBA" id="ARBA00022614"/>
    </source>
</evidence>
<dbReference type="Proteomes" id="UP000663833">
    <property type="component" value="Unassembled WGS sequence"/>
</dbReference>
<evidence type="ECO:0000256" key="1">
    <source>
        <dbReference type="ARBA" id="ARBA00004138"/>
    </source>
</evidence>
<dbReference type="GO" id="GO:0035082">
    <property type="term" value="P:axoneme assembly"/>
    <property type="evidence" value="ECO:0007669"/>
    <property type="project" value="TreeGrafter"/>
</dbReference>
<dbReference type="Gene3D" id="3.80.10.10">
    <property type="entry name" value="Ribonuclease Inhibitor"/>
    <property type="match status" value="2"/>
</dbReference>
<dbReference type="Proteomes" id="UP000663825">
    <property type="component" value="Unassembled WGS sequence"/>
</dbReference>
<evidence type="ECO:0000313" key="11">
    <source>
        <dbReference type="Proteomes" id="UP000663833"/>
    </source>
</evidence>
<evidence type="ECO:0000256" key="3">
    <source>
        <dbReference type="ARBA" id="ARBA00022737"/>
    </source>
</evidence>
<protein>
    <recommendedName>
        <fullName evidence="13">Dynein assembly factor 1, axonemal homolog</fullName>
    </recommendedName>
</protein>
<keyword evidence="12" id="KW-1185">Reference proteome</keyword>
<dbReference type="OrthoDB" id="1904536at2759"/>
<dbReference type="SMART" id="SM00365">
    <property type="entry name" value="LRR_SD22"/>
    <property type="match status" value="4"/>
</dbReference>
<dbReference type="AlphaFoldDB" id="A0A818A6J9"/>
<dbReference type="EMBL" id="CAJOBO010000911">
    <property type="protein sequence ID" value="CAF4310003.1"/>
    <property type="molecule type" value="Genomic_DNA"/>
</dbReference>
<proteinExistence type="predicted"/>
<evidence type="ECO:0000256" key="4">
    <source>
        <dbReference type="ARBA" id="ARBA00023069"/>
    </source>
</evidence>
<name>A0A818A6J9_9BILA</name>
<reference evidence="8" key="1">
    <citation type="submission" date="2021-02" db="EMBL/GenBank/DDBJ databases">
        <authorList>
            <person name="Nowell W R."/>
        </authorList>
    </citation>
    <scope>NUCLEOTIDE SEQUENCE</scope>
</reference>
<evidence type="ECO:0000313" key="12">
    <source>
        <dbReference type="Proteomes" id="UP000663873"/>
    </source>
</evidence>
<feature type="region of interest" description="Disordered" evidence="6">
    <location>
        <begin position="247"/>
        <end position="268"/>
    </location>
</feature>
<dbReference type="InterPro" id="IPR001611">
    <property type="entry name" value="Leu-rich_rpt"/>
</dbReference>
<sequence>MVTETAALVADKMLVPAQLALPTSNAIEEQQKKDESRYPRMTKEFIKKHCKEHKLYQTPYLNDVLYLHFKGFGRIENLEEYVGLKCLWLESNGIQRIENLDHQLELRCLYLHQNLVSKIENLNHLQYLDTINLSNNYVTKIENLAALPKLNSLYLSHNKLESVEDIEHLKECKSLSVVDLSHNFIEDADAVHVFSKMENIRVINLIGNPLLKTVKDYRRTLTLGCVNLTYLDDRPVFPRDRACANAWASGGREAEREERQLWETPERKRSAKPVNDLILMRRHYLGDRGENENEIQQSENELTSEKETDDQEQENNIDEPPPLEDVDESDTEGEDETVESEEAKKENGIVELENAKENETVVSKTENVVATAVSETKNDVETIEPEIKKENETTVSETMNEIETVKPEIKQENEIIEPENKEENEIIELITKPATVEKPTEDYIDIPFIRPPLENVVSRSSSDTIFGRSQKANSDAGEKPVRLRIVDMDEIDEGPTLTDTSKELFIETKTPPTTTRKLIEEL</sequence>
<evidence type="ECO:0000313" key="10">
    <source>
        <dbReference type="EMBL" id="CAF4433309.1"/>
    </source>
</evidence>
<dbReference type="Proteomes" id="UP000663851">
    <property type="component" value="Unassembled WGS sequence"/>
</dbReference>
<keyword evidence="2" id="KW-0433">Leucine-rich repeat</keyword>
<comment type="caution">
    <text evidence="8">The sequence shown here is derived from an EMBL/GenBank/DDBJ whole genome shotgun (WGS) entry which is preliminary data.</text>
</comment>
<evidence type="ECO:0000313" key="9">
    <source>
        <dbReference type="EMBL" id="CAF4310003.1"/>
    </source>
</evidence>
<evidence type="ECO:0000313" key="7">
    <source>
        <dbReference type="EMBL" id="CAF3329216.1"/>
    </source>
</evidence>
<dbReference type="PROSITE" id="PS51450">
    <property type="entry name" value="LRR"/>
    <property type="match status" value="4"/>
</dbReference>
<feature type="compositionally biased region" description="Basic and acidic residues" evidence="6">
    <location>
        <begin position="252"/>
        <end position="268"/>
    </location>
</feature>
<accession>A0A818A6J9</accession>
<dbReference type="SUPFAM" id="SSF52075">
    <property type="entry name" value="Outer arm dynein light chain 1"/>
    <property type="match status" value="1"/>
</dbReference>